<feature type="region of interest" description="Disordered" evidence="3">
    <location>
        <begin position="574"/>
        <end position="594"/>
    </location>
</feature>
<dbReference type="GO" id="GO:0005634">
    <property type="term" value="C:nucleus"/>
    <property type="evidence" value="ECO:0007669"/>
    <property type="project" value="UniProtKB-SubCell"/>
</dbReference>
<evidence type="ECO:0000256" key="2">
    <source>
        <dbReference type="PROSITE-ProRule" id="PRU00376"/>
    </source>
</evidence>
<evidence type="ECO:0000256" key="3">
    <source>
        <dbReference type="SAM" id="MobiDB-lite"/>
    </source>
</evidence>
<dbReference type="EMBL" id="KZ993235">
    <property type="protein sequence ID" value="RKP05166.1"/>
    <property type="molecule type" value="Genomic_DNA"/>
</dbReference>
<organism evidence="5 6">
    <name type="scientific">Thamnocephalis sphaerospora</name>
    <dbReference type="NCBI Taxonomy" id="78915"/>
    <lineage>
        <taxon>Eukaryota</taxon>
        <taxon>Fungi</taxon>
        <taxon>Fungi incertae sedis</taxon>
        <taxon>Zoopagomycota</taxon>
        <taxon>Zoopagomycotina</taxon>
        <taxon>Zoopagomycetes</taxon>
        <taxon>Zoopagales</taxon>
        <taxon>Sigmoideomycetaceae</taxon>
        <taxon>Thamnocephalis</taxon>
    </lineage>
</organism>
<dbReference type="PROSITE" id="PS51037">
    <property type="entry name" value="YEATS"/>
    <property type="match status" value="1"/>
</dbReference>
<evidence type="ECO:0000313" key="5">
    <source>
        <dbReference type="EMBL" id="RKP05166.1"/>
    </source>
</evidence>
<keyword evidence="6" id="KW-1185">Reference proteome</keyword>
<feature type="region of interest" description="Disordered" evidence="3">
    <location>
        <begin position="237"/>
        <end position="262"/>
    </location>
</feature>
<dbReference type="PANTHER" id="PTHR23195">
    <property type="entry name" value="YEATS DOMAIN"/>
    <property type="match status" value="1"/>
</dbReference>
<dbReference type="Gene3D" id="2.60.40.1970">
    <property type="entry name" value="YEATS domain"/>
    <property type="match status" value="1"/>
</dbReference>
<dbReference type="InterPro" id="IPR038704">
    <property type="entry name" value="YEAST_sf"/>
</dbReference>
<dbReference type="AlphaFoldDB" id="A0A4P9XHS0"/>
<feature type="domain" description="YEATS" evidence="4">
    <location>
        <begin position="373"/>
        <end position="514"/>
    </location>
</feature>
<accession>A0A4P9XHS0</accession>
<gene>
    <name evidence="5" type="ORF">THASP1DRAFT_32994</name>
</gene>
<sequence length="638" mass="70926">MSSLEHRLQDEKTLETVRGIVKREFDLELLLKRREVDAIRRELDRGRQLLALLKDGILYGGEMTPVRATRARLRPLHMDGMTAHGGSTMNAVPGMIGAIEDIPGHARRRTARVRAAGGKSGRRTPGSAAETLYARRADGVYVVMTCPTCARTDFQNMQGFVNHVRLKHRGEIGSHDEAINVCGIPVDESEVPLDHASRMRQIDSLPERIKEITGRSAAREKLRRTKPKIKVFEEKVDLDSASGEENDNGSADVKESTPANIADPASVDMRVFASSTNAPLTPAATPTPPSVHPVSTENIVTTAAATITAAAPHTLHGAKQSTVDDVIAANRSGDDNEDTTRVAKQASAAASLAMHLNSAQPSTAPLPHMPQEGGSRFYVKRRVTVGNVSHFIPPEKRAPGWENHSHRWMVYIVGPTNFRHQVDTYIDYVRFYIHPSYRPNDVIDVRQPPFQLARRGWGEFTVRLQIFFCDRRNKPVNIHHRLRLDDTHSGQLVQGAEQTFDLDLDRKTHFRELPTPCETNLAEAEPLSATMDTELPPNLTMKAEISSTSKMDSVSNVAREQLDVACQANTESDIGASDRIPPLTEAPSTLRKTSDNQTTARWMDYFSMQHASIRLLVQPPLWNISTHGLWVANKQYDF</sequence>
<dbReference type="OrthoDB" id="1741717at2759"/>
<dbReference type="CDD" id="cd16907">
    <property type="entry name" value="YEATS_YEATS2_like"/>
    <property type="match status" value="1"/>
</dbReference>
<evidence type="ECO:0000256" key="1">
    <source>
        <dbReference type="ARBA" id="ARBA00023242"/>
    </source>
</evidence>
<reference evidence="6" key="1">
    <citation type="journal article" date="2018" name="Nat. Microbiol.">
        <title>Leveraging single-cell genomics to expand the fungal tree of life.</title>
        <authorList>
            <person name="Ahrendt S.R."/>
            <person name="Quandt C.A."/>
            <person name="Ciobanu D."/>
            <person name="Clum A."/>
            <person name="Salamov A."/>
            <person name="Andreopoulos B."/>
            <person name="Cheng J.F."/>
            <person name="Woyke T."/>
            <person name="Pelin A."/>
            <person name="Henrissat B."/>
            <person name="Reynolds N.K."/>
            <person name="Benny G.L."/>
            <person name="Smith M.E."/>
            <person name="James T.Y."/>
            <person name="Grigoriev I.V."/>
        </authorList>
    </citation>
    <scope>NUCLEOTIDE SEQUENCE [LARGE SCALE GENOMIC DNA]</scope>
    <source>
        <strain evidence="6">RSA 1356</strain>
    </source>
</reference>
<dbReference type="InterPro" id="IPR055129">
    <property type="entry name" value="YEATS_dom"/>
</dbReference>
<proteinExistence type="predicted"/>
<keyword evidence="1 2" id="KW-0539">Nucleus</keyword>
<comment type="subcellular location">
    <subcellularLocation>
        <location evidence="2">Nucleus</location>
    </subcellularLocation>
</comment>
<dbReference type="GO" id="GO:0006355">
    <property type="term" value="P:regulation of DNA-templated transcription"/>
    <property type="evidence" value="ECO:0007669"/>
    <property type="project" value="InterPro"/>
</dbReference>
<dbReference type="GO" id="GO:0000785">
    <property type="term" value="C:chromatin"/>
    <property type="evidence" value="ECO:0007669"/>
    <property type="project" value="UniProtKB-ARBA"/>
</dbReference>
<dbReference type="STRING" id="78915.A0A4P9XHS0"/>
<evidence type="ECO:0000313" key="6">
    <source>
        <dbReference type="Proteomes" id="UP000271241"/>
    </source>
</evidence>
<protein>
    <submittedName>
        <fullName evidence="5">Yeats family-domain-containing protein</fullName>
    </submittedName>
</protein>
<dbReference type="Proteomes" id="UP000271241">
    <property type="component" value="Unassembled WGS sequence"/>
</dbReference>
<name>A0A4P9XHS0_9FUNG</name>
<dbReference type="InterPro" id="IPR005033">
    <property type="entry name" value="YEATS"/>
</dbReference>
<dbReference type="Pfam" id="PF25909">
    <property type="entry name" value="zf-C2H2_AHC1"/>
    <property type="match status" value="1"/>
</dbReference>
<dbReference type="Pfam" id="PF03366">
    <property type="entry name" value="YEATS"/>
    <property type="match status" value="1"/>
</dbReference>
<dbReference type="InterPro" id="IPR058706">
    <property type="entry name" value="zf-C2H2_AHC1-like"/>
</dbReference>
<evidence type="ECO:0000259" key="4">
    <source>
        <dbReference type="PROSITE" id="PS51037"/>
    </source>
</evidence>